<evidence type="ECO:0000313" key="3">
    <source>
        <dbReference type="Proteomes" id="UP001302676"/>
    </source>
</evidence>
<accession>A0AAN6ZK55</accession>
<feature type="compositionally biased region" description="Polar residues" evidence="1">
    <location>
        <begin position="116"/>
        <end position="125"/>
    </location>
</feature>
<evidence type="ECO:0000256" key="1">
    <source>
        <dbReference type="SAM" id="MobiDB-lite"/>
    </source>
</evidence>
<feature type="region of interest" description="Disordered" evidence="1">
    <location>
        <begin position="167"/>
        <end position="186"/>
    </location>
</feature>
<feature type="region of interest" description="Disordered" evidence="1">
    <location>
        <begin position="191"/>
        <end position="255"/>
    </location>
</feature>
<feature type="compositionally biased region" description="Low complexity" evidence="1">
    <location>
        <begin position="168"/>
        <end position="186"/>
    </location>
</feature>
<keyword evidence="3" id="KW-1185">Reference proteome</keyword>
<reference evidence="2" key="1">
    <citation type="journal article" date="2023" name="Mol. Phylogenet. Evol.">
        <title>Genome-scale phylogeny and comparative genomics of the fungal order Sordariales.</title>
        <authorList>
            <person name="Hensen N."/>
            <person name="Bonometti L."/>
            <person name="Westerberg I."/>
            <person name="Brannstrom I.O."/>
            <person name="Guillou S."/>
            <person name="Cros-Aarteil S."/>
            <person name="Calhoun S."/>
            <person name="Haridas S."/>
            <person name="Kuo A."/>
            <person name="Mondo S."/>
            <person name="Pangilinan J."/>
            <person name="Riley R."/>
            <person name="LaButti K."/>
            <person name="Andreopoulos B."/>
            <person name="Lipzen A."/>
            <person name="Chen C."/>
            <person name="Yan M."/>
            <person name="Daum C."/>
            <person name="Ng V."/>
            <person name="Clum A."/>
            <person name="Steindorff A."/>
            <person name="Ohm R.A."/>
            <person name="Martin F."/>
            <person name="Silar P."/>
            <person name="Natvig D.O."/>
            <person name="Lalanne C."/>
            <person name="Gautier V."/>
            <person name="Ament-Velasquez S.L."/>
            <person name="Kruys A."/>
            <person name="Hutchinson M.I."/>
            <person name="Powell A.J."/>
            <person name="Barry K."/>
            <person name="Miller A.N."/>
            <person name="Grigoriev I.V."/>
            <person name="Debuchy R."/>
            <person name="Gladieux P."/>
            <person name="Hiltunen Thoren M."/>
            <person name="Johannesson H."/>
        </authorList>
    </citation>
    <scope>NUCLEOTIDE SEQUENCE</scope>
    <source>
        <strain evidence="2">CBS 141.50</strain>
    </source>
</reference>
<comment type="caution">
    <text evidence="2">The sequence shown here is derived from an EMBL/GenBank/DDBJ whole genome shotgun (WGS) entry which is preliminary data.</text>
</comment>
<feature type="compositionally biased region" description="Low complexity" evidence="1">
    <location>
        <begin position="191"/>
        <end position="218"/>
    </location>
</feature>
<dbReference type="Proteomes" id="UP001302676">
    <property type="component" value="Unassembled WGS sequence"/>
</dbReference>
<feature type="compositionally biased region" description="Polar residues" evidence="1">
    <location>
        <begin position="240"/>
        <end position="254"/>
    </location>
</feature>
<protein>
    <submittedName>
        <fullName evidence="2">Uncharacterized protein</fullName>
    </submittedName>
</protein>
<feature type="compositionally biased region" description="Low complexity" evidence="1">
    <location>
        <begin position="228"/>
        <end position="239"/>
    </location>
</feature>
<sequence length="332" mass="35264">MCIAVVKHCPCVKCMDKPSPETTERLDYCADKQEMLRGTWDGNTSMPMFTRQKLMMPCHELTYMRALDANMCLFKKDNASPADTIAAPAAETAVADERPLIKFTPINIPTKGRSKLANSLSNDTSGHIHKRARLDGPSTTTKTGTATGTALTTAAALTHLAENFARENNTTNNNSSPNPTSSTIVHPASSTITATSSPACNNNSSSPLAPTPSSTTHGTGTGTGTPGHTGTTGRTGSTGITNSKGRTPLPNSRPMTPRVIQATAAAAAADLAARVARGVWTHEESVKVLLLRCREIEYNSARAREVLPGRDAAACEDQLLDLALKYGYEDHI</sequence>
<gene>
    <name evidence="2" type="ORF">C8A04DRAFT_14820</name>
</gene>
<evidence type="ECO:0000313" key="2">
    <source>
        <dbReference type="EMBL" id="KAK4140559.1"/>
    </source>
</evidence>
<dbReference type="RefSeq" id="XP_062633930.1">
    <property type="nucleotide sequence ID" value="XM_062778247.1"/>
</dbReference>
<proteinExistence type="predicted"/>
<organism evidence="2 3">
    <name type="scientific">Dichotomopilus funicola</name>
    <dbReference type="NCBI Taxonomy" id="1934379"/>
    <lineage>
        <taxon>Eukaryota</taxon>
        <taxon>Fungi</taxon>
        <taxon>Dikarya</taxon>
        <taxon>Ascomycota</taxon>
        <taxon>Pezizomycotina</taxon>
        <taxon>Sordariomycetes</taxon>
        <taxon>Sordariomycetidae</taxon>
        <taxon>Sordariales</taxon>
        <taxon>Chaetomiaceae</taxon>
        <taxon>Dichotomopilus</taxon>
    </lineage>
</organism>
<name>A0AAN6ZK55_9PEZI</name>
<dbReference type="GeneID" id="87814860"/>
<feature type="region of interest" description="Disordered" evidence="1">
    <location>
        <begin position="111"/>
        <end position="147"/>
    </location>
</feature>
<reference evidence="2" key="2">
    <citation type="submission" date="2023-05" db="EMBL/GenBank/DDBJ databases">
        <authorList>
            <consortium name="Lawrence Berkeley National Laboratory"/>
            <person name="Steindorff A."/>
            <person name="Hensen N."/>
            <person name="Bonometti L."/>
            <person name="Westerberg I."/>
            <person name="Brannstrom I.O."/>
            <person name="Guillou S."/>
            <person name="Cros-Aarteil S."/>
            <person name="Calhoun S."/>
            <person name="Haridas S."/>
            <person name="Kuo A."/>
            <person name="Mondo S."/>
            <person name="Pangilinan J."/>
            <person name="Riley R."/>
            <person name="Labutti K."/>
            <person name="Andreopoulos B."/>
            <person name="Lipzen A."/>
            <person name="Chen C."/>
            <person name="Yanf M."/>
            <person name="Daum C."/>
            <person name="Ng V."/>
            <person name="Clum A."/>
            <person name="Ohm R."/>
            <person name="Martin F."/>
            <person name="Silar P."/>
            <person name="Natvig D."/>
            <person name="Lalanne C."/>
            <person name="Gautier V."/>
            <person name="Ament-Velasquez S.L."/>
            <person name="Kruys A."/>
            <person name="Hutchinson M.I."/>
            <person name="Powell A.J."/>
            <person name="Barry K."/>
            <person name="Miller A.N."/>
            <person name="Grigoriev I.V."/>
            <person name="Debuchy R."/>
            <person name="Gladieux P."/>
            <person name="Thoren M.H."/>
            <person name="Johannesson H."/>
        </authorList>
    </citation>
    <scope>NUCLEOTIDE SEQUENCE</scope>
    <source>
        <strain evidence="2">CBS 141.50</strain>
    </source>
</reference>
<dbReference type="EMBL" id="MU853628">
    <property type="protein sequence ID" value="KAK4140559.1"/>
    <property type="molecule type" value="Genomic_DNA"/>
</dbReference>
<dbReference type="AlphaFoldDB" id="A0AAN6ZK55"/>